<gene>
    <name evidence="2" type="ORF">LCGC14_1285920</name>
</gene>
<accession>A0A0F9KVG1</accession>
<name>A0A0F9KVG1_9ZZZZ</name>
<reference evidence="2" key="1">
    <citation type="journal article" date="2015" name="Nature">
        <title>Complex archaea that bridge the gap between prokaryotes and eukaryotes.</title>
        <authorList>
            <person name="Spang A."/>
            <person name="Saw J.H."/>
            <person name="Jorgensen S.L."/>
            <person name="Zaremba-Niedzwiedzka K."/>
            <person name="Martijn J."/>
            <person name="Lind A.E."/>
            <person name="van Eijk R."/>
            <person name="Schleper C."/>
            <person name="Guy L."/>
            <person name="Ettema T.J."/>
        </authorList>
    </citation>
    <scope>NUCLEOTIDE SEQUENCE</scope>
</reference>
<keyword evidence="1" id="KW-0812">Transmembrane</keyword>
<feature type="transmembrane region" description="Helical" evidence="1">
    <location>
        <begin position="15"/>
        <end position="37"/>
    </location>
</feature>
<proteinExistence type="predicted"/>
<organism evidence="2">
    <name type="scientific">marine sediment metagenome</name>
    <dbReference type="NCBI Taxonomy" id="412755"/>
    <lineage>
        <taxon>unclassified sequences</taxon>
        <taxon>metagenomes</taxon>
        <taxon>ecological metagenomes</taxon>
    </lineage>
</organism>
<sequence length="144" mass="17059">MTNEIERKKPSSRKVLFKFIILIFFLIVFFFFYNYFVKFGANPVIIAALLLFVFLTLIGLFLNRNKKSLYSRMFPDKKKRIALNTKRTRDTFKIKEIKPPQPKVFRHISLDGSYSKPLISKCENCGNILPNFVKRCLFCGKKFR</sequence>
<protein>
    <submittedName>
        <fullName evidence="2">Uncharacterized protein</fullName>
    </submittedName>
</protein>
<dbReference type="EMBL" id="LAZR01007361">
    <property type="protein sequence ID" value="KKM85748.1"/>
    <property type="molecule type" value="Genomic_DNA"/>
</dbReference>
<keyword evidence="1" id="KW-0472">Membrane</keyword>
<evidence type="ECO:0000256" key="1">
    <source>
        <dbReference type="SAM" id="Phobius"/>
    </source>
</evidence>
<dbReference type="AlphaFoldDB" id="A0A0F9KVG1"/>
<evidence type="ECO:0000313" key="2">
    <source>
        <dbReference type="EMBL" id="KKM85748.1"/>
    </source>
</evidence>
<feature type="transmembrane region" description="Helical" evidence="1">
    <location>
        <begin position="43"/>
        <end position="63"/>
    </location>
</feature>
<keyword evidence="1" id="KW-1133">Transmembrane helix</keyword>
<comment type="caution">
    <text evidence="2">The sequence shown here is derived from an EMBL/GenBank/DDBJ whole genome shotgun (WGS) entry which is preliminary data.</text>
</comment>